<keyword evidence="2" id="KW-0255">Endonuclease</keyword>
<dbReference type="Proteomes" id="UP000218542">
    <property type="component" value="Unassembled WGS sequence"/>
</dbReference>
<comment type="caution">
    <text evidence="5">The sequence shown here is derived from an EMBL/GenBank/DDBJ whole genome shotgun (WGS) entry which is preliminary data.</text>
</comment>
<evidence type="ECO:0000313" key="5">
    <source>
        <dbReference type="EMBL" id="GAX61465.1"/>
    </source>
</evidence>
<dbReference type="GO" id="GO:0004519">
    <property type="term" value="F:endonuclease activity"/>
    <property type="evidence" value="ECO:0007669"/>
    <property type="project" value="UniProtKB-KW"/>
</dbReference>
<evidence type="ECO:0000256" key="1">
    <source>
        <dbReference type="ARBA" id="ARBA00022722"/>
    </source>
</evidence>
<dbReference type="InterPro" id="IPR016071">
    <property type="entry name" value="Staphylococal_nuclease_OB-fold"/>
</dbReference>
<dbReference type="Pfam" id="PF00565">
    <property type="entry name" value="SNase"/>
    <property type="match status" value="1"/>
</dbReference>
<dbReference type="AlphaFoldDB" id="A0A286TZZ3"/>
<dbReference type="OrthoDB" id="4376109at2"/>
<gene>
    <name evidence="5" type="ORF">SCALIN_C22_0179</name>
</gene>
<name>A0A286TZZ3_9BACT</name>
<dbReference type="EMBL" id="BAOS01000022">
    <property type="protein sequence ID" value="GAX61465.1"/>
    <property type="molecule type" value="Genomic_DNA"/>
</dbReference>
<dbReference type="GO" id="GO:0016787">
    <property type="term" value="F:hydrolase activity"/>
    <property type="evidence" value="ECO:0007669"/>
    <property type="project" value="UniProtKB-KW"/>
</dbReference>
<keyword evidence="3" id="KW-0378">Hydrolase</keyword>
<proteinExistence type="predicted"/>
<dbReference type="PANTHER" id="PTHR12302">
    <property type="entry name" value="EBNA2 BINDING PROTEIN P100"/>
    <property type="match status" value="1"/>
</dbReference>
<dbReference type="SMART" id="SM00318">
    <property type="entry name" value="SNc"/>
    <property type="match status" value="1"/>
</dbReference>
<feature type="domain" description="TNase-like" evidence="4">
    <location>
        <begin position="26"/>
        <end position="172"/>
    </location>
</feature>
<dbReference type="Gene3D" id="2.40.50.90">
    <property type="match status" value="1"/>
</dbReference>
<evidence type="ECO:0000259" key="4">
    <source>
        <dbReference type="PROSITE" id="PS50830"/>
    </source>
</evidence>
<keyword evidence="6" id="KW-1185">Reference proteome</keyword>
<protein>
    <submittedName>
        <fullName evidence="5">Thermonuclease</fullName>
    </submittedName>
</protein>
<organism evidence="5 6">
    <name type="scientific">Candidatus Scalindua japonica</name>
    <dbReference type="NCBI Taxonomy" id="1284222"/>
    <lineage>
        <taxon>Bacteria</taxon>
        <taxon>Pseudomonadati</taxon>
        <taxon>Planctomycetota</taxon>
        <taxon>Candidatus Brocadiia</taxon>
        <taxon>Candidatus Brocadiales</taxon>
        <taxon>Candidatus Scalinduaceae</taxon>
        <taxon>Candidatus Scalindua</taxon>
    </lineage>
</organism>
<sequence>MSNVKKQIKTLSLVFVLVLVYSPIYAQQKTLVTRIIDGDIVQVLYEGLEKRIRLIGIDAPESRIDRKALKEANMSEHDIETIVEMGAKAKAYVNGLIKRGDFVTIEFDIKEMDRYGRLLCYVYLSNGKMLNEEIVRAGYANVKTIPPNIKYEDTFLNAFKYAEETKGGLWDGQ</sequence>
<dbReference type="SUPFAM" id="SSF50199">
    <property type="entry name" value="Staphylococcal nuclease"/>
    <property type="match status" value="1"/>
</dbReference>
<reference evidence="5 6" key="1">
    <citation type="journal article" date="2017" name="Environ. Microbiol. Rep.">
        <title>Genetic diversity of marine anaerobic ammonium-oxidizing bacteria as revealed by genomic and proteomic analyses of 'Candidatus Scalindua japonica'.</title>
        <authorList>
            <person name="Oshiki M."/>
            <person name="Mizuto K."/>
            <person name="Kimura Z."/>
            <person name="Kindaichi T."/>
            <person name="Satoh H."/>
            <person name="Okabe S."/>
        </authorList>
    </citation>
    <scope>NUCLEOTIDE SEQUENCE [LARGE SCALE GENOMIC DNA]</scope>
    <source>
        <strain evidence="6">husup-a2</strain>
    </source>
</reference>
<evidence type="ECO:0000256" key="2">
    <source>
        <dbReference type="ARBA" id="ARBA00022759"/>
    </source>
</evidence>
<dbReference type="PANTHER" id="PTHR12302:SF3">
    <property type="entry name" value="SERINE_THREONINE-PROTEIN KINASE 31"/>
    <property type="match status" value="1"/>
</dbReference>
<evidence type="ECO:0000313" key="6">
    <source>
        <dbReference type="Proteomes" id="UP000218542"/>
    </source>
</evidence>
<keyword evidence="1" id="KW-0540">Nuclease</keyword>
<dbReference type="PROSITE" id="PS50830">
    <property type="entry name" value="TNASE_3"/>
    <property type="match status" value="1"/>
</dbReference>
<accession>A0A286TZZ3</accession>
<evidence type="ECO:0000256" key="3">
    <source>
        <dbReference type="ARBA" id="ARBA00022801"/>
    </source>
</evidence>
<dbReference type="InterPro" id="IPR035437">
    <property type="entry name" value="SNase_OB-fold_sf"/>
</dbReference>